<dbReference type="Proteomes" id="UP000053127">
    <property type="component" value="Unassembled WGS sequence"/>
</dbReference>
<dbReference type="SUPFAM" id="SSF52266">
    <property type="entry name" value="SGNH hydrolase"/>
    <property type="match status" value="1"/>
</dbReference>
<evidence type="ECO:0000313" key="3">
    <source>
        <dbReference type="EMBL" id="KUM96034.1"/>
    </source>
</evidence>
<reference evidence="3 4" key="1">
    <citation type="submission" date="2015-10" db="EMBL/GenBank/DDBJ databases">
        <title>Draft genome sequence of Streptomyces yokosukanensis DSM 40224, type strain for the species Streptomyces yokosukanensis.</title>
        <authorList>
            <person name="Ruckert C."/>
            <person name="Winkler A."/>
            <person name="Kalinowski J."/>
            <person name="Kampfer P."/>
            <person name="Glaeser S."/>
        </authorList>
    </citation>
    <scope>NUCLEOTIDE SEQUENCE [LARGE SCALE GENOMIC DNA]</scope>
    <source>
        <strain evidence="3 4">DSM 40224</strain>
    </source>
</reference>
<dbReference type="EMBL" id="LMWN01000103">
    <property type="protein sequence ID" value="KUM96034.1"/>
    <property type="molecule type" value="Genomic_DNA"/>
</dbReference>
<keyword evidence="4" id="KW-1185">Reference proteome</keyword>
<dbReference type="STRING" id="67386.AQI95_42845"/>
<evidence type="ECO:0000313" key="4">
    <source>
        <dbReference type="Proteomes" id="UP000053127"/>
    </source>
</evidence>
<comment type="caution">
    <text evidence="3">The sequence shown here is derived from an EMBL/GenBank/DDBJ whole genome shotgun (WGS) entry which is preliminary data.</text>
</comment>
<feature type="region of interest" description="Disordered" evidence="1">
    <location>
        <begin position="45"/>
        <end position="83"/>
    </location>
</feature>
<feature type="signal peptide" evidence="2">
    <location>
        <begin position="1"/>
        <end position="45"/>
    </location>
</feature>
<keyword evidence="2" id="KW-0732">Signal</keyword>
<feature type="region of interest" description="Disordered" evidence="1">
    <location>
        <begin position="655"/>
        <end position="684"/>
    </location>
</feature>
<dbReference type="InterPro" id="IPR053140">
    <property type="entry name" value="GDSL_Rv0518-like"/>
</dbReference>
<feature type="chain" id="PRO_5007101731" description="SGNH hydrolase-type esterase domain-containing protein" evidence="2">
    <location>
        <begin position="46"/>
        <end position="1396"/>
    </location>
</feature>
<dbReference type="PROSITE" id="PS50194">
    <property type="entry name" value="FILAMIN_REPEAT"/>
    <property type="match status" value="1"/>
</dbReference>
<name>A0A101NN00_9ACTN</name>
<evidence type="ECO:0000256" key="2">
    <source>
        <dbReference type="SAM" id="SignalP"/>
    </source>
</evidence>
<dbReference type="OrthoDB" id="4332189at2"/>
<organism evidence="3 4">
    <name type="scientific">Streptomyces yokosukanensis</name>
    <dbReference type="NCBI Taxonomy" id="67386"/>
    <lineage>
        <taxon>Bacteria</taxon>
        <taxon>Bacillati</taxon>
        <taxon>Actinomycetota</taxon>
        <taxon>Actinomycetes</taxon>
        <taxon>Kitasatosporales</taxon>
        <taxon>Streptomycetaceae</taxon>
        <taxon>Streptomyces</taxon>
    </lineage>
</organism>
<dbReference type="PANTHER" id="PTHR43784">
    <property type="entry name" value="GDSL-LIKE LIPASE/ACYLHYDROLASE, PUTATIVE (AFU_ORTHOLOGUE AFUA_2G00820)-RELATED"/>
    <property type="match status" value="1"/>
</dbReference>
<feature type="region of interest" description="Disordered" evidence="1">
    <location>
        <begin position="599"/>
        <end position="619"/>
    </location>
</feature>
<dbReference type="Gene3D" id="3.40.50.1110">
    <property type="entry name" value="SGNH hydrolase"/>
    <property type="match status" value="1"/>
</dbReference>
<dbReference type="PANTHER" id="PTHR43784:SF2">
    <property type="entry name" value="GDSL-LIKE LIPASE_ACYLHYDROLASE, PUTATIVE (AFU_ORTHOLOGUE AFUA_2G00820)-RELATED"/>
    <property type="match status" value="1"/>
</dbReference>
<accession>A0A101NN00</accession>
<feature type="compositionally biased region" description="Polar residues" evidence="1">
    <location>
        <begin position="609"/>
        <end position="619"/>
    </location>
</feature>
<evidence type="ECO:0000256" key="1">
    <source>
        <dbReference type="SAM" id="MobiDB-lite"/>
    </source>
</evidence>
<gene>
    <name evidence="3" type="ORF">AQI95_42845</name>
</gene>
<protein>
    <recommendedName>
        <fullName evidence="5">SGNH hydrolase-type esterase domain-containing protein</fullName>
    </recommendedName>
</protein>
<feature type="compositionally biased region" description="Low complexity" evidence="1">
    <location>
        <begin position="599"/>
        <end position="608"/>
    </location>
</feature>
<dbReference type="InterPro" id="IPR036514">
    <property type="entry name" value="SGNH_hydro_sf"/>
</dbReference>
<sequence>MSGPFRPHKASRTFKKKARIPGRLLITAVVGALSLSLAPALPAAADGGGTSPISTPAPPLPESHPDGPLGTTRTADDSGLSKEQQAALAAAQSKAAGTGSPVQVDALTTETATVQANPSGTVTWTTSLLPERVRKDGAWVPVDATLQQNDDGSYSPKAAAEPLIFSGGGSAPLASMASGKAQLAFSWPQTLPKPTVSGATITYPDVLKDVDLKLTANTVGGFSELIVVKTAEAADDSALATLKLATHATGVTVSDDGHDNLQATTSAGQVMFSAPQPVMWDSSSGGASTQLLTTSLDTASAAPADTAGTDDGSAGPGVGAQVARVSDDVTGGTLSLKPDQKLLGGSSTHYPVYIDPTWNPHYASGSKQHYVETQQGCPSAKNYDSTQYGDPGVGYNSWSGCIGDERSYFQLGIPSTVWGTHIVSATVDAKENYSASCSLSSTVKLYLSGAIGSGTTWNNKPGLASYLAGKSFGPACSSEPSGGFDVTSTIAKKAAAKDSSWTFALVNSQESSGDGNYFKRFANNPSMSIEFNHIPGKPGSLAAKFGTHSVGCGTSAPYPVIGKTLITTPPTLNAVVSDGDKDDLAATYKYWVNGGSSTTTTSATVSSGQNAPKQLSSSFMSGLKTGDTVGWNVTSGDGKDTSPASSSCHFTVDLTAPAEPTVKDKDGTYPEDSPGTTAAGTPGHFTLSTNSATKFLYNLDVSPPTSNTPSSEVATASGNAATISVTPTAPGTHTLYVYAVDSAGNVSTQQQYQFTALGHASKTYATLKDAFNNTAVTDNSNQAAADADGVGATLSLQDLKAAGWQPDGKITVDGATFPLPSFASSAGDNVMAANQTIQMNNGSGRALVFLGFSTYGFVSSQRAEDDYSSPVIPDGTSVSGAECTLGNGQYEDCRAGGPYGSITYADGTTGAYHLTVPDWVYGSNALAAVTLPHRNHTSGTQETRSTNIYAFAVPLKPGAQISSVTLPDLSSTARQDVPGLHLFGMALRDTTTAPSGAKWTGAWSSPNEGTFNYEGTDYKDQTFRIAANPSVAGSSVRIRLSNALGRTPLTIDHTTIAAQSSGAAPTATPADLTFNGGSGTVTIPVGGETYSDPTSYTATPGKRIMISLHLAGSAPYLVQHSWASAAVQYVSAVGSGDHTTDTATTAFTGTGVQWGEFTDILTGIDVTASGNQPTVAVLGDNLTDPLASGTKASLVSPRISDDLANALRTNDQQVPDYGVVASGVENNRLATDQAQGGPAVLTRLDRDVLALPGITTVIVDQGLKDIVAGTDDTDLEQGYDQLLAQLRGWGIKVVLSTLTPCQGYTLCTADADTNRVAANTWITDQVDFSTPTVTCLDAESTVAVPDPTSQADPTPLILNTDTAPNDDDPGDHINLTTDAYKTITSTIDLTTLGPDN</sequence>
<dbReference type="InterPro" id="IPR017868">
    <property type="entry name" value="Filamin/ABP280_repeat-like"/>
</dbReference>
<proteinExistence type="predicted"/>
<evidence type="ECO:0008006" key="5">
    <source>
        <dbReference type="Google" id="ProtNLM"/>
    </source>
</evidence>